<keyword evidence="2" id="KW-1185">Reference proteome</keyword>
<evidence type="ECO:0000313" key="1">
    <source>
        <dbReference type="EMBL" id="ELS62989.1"/>
    </source>
</evidence>
<proteinExistence type="predicted"/>
<reference evidence="1 2" key="1">
    <citation type="journal article" date="2014" name="Syst. Appl. Microbiol.">
        <title>Genomic insights into the taxonomic status of the three subspecies of Bacillus subtilis.</title>
        <authorList>
            <person name="Yi H."/>
            <person name="Chun J."/>
            <person name="Cha C.J."/>
        </authorList>
    </citation>
    <scope>NUCLEOTIDE SEQUENCE [LARGE SCALE GENOMIC DNA]</scope>
    <source>
        <strain evidence="1 2">KCTC 13429</strain>
    </source>
</reference>
<name>A0A9W5PEL7_9BACI</name>
<dbReference type="InterPro" id="IPR016181">
    <property type="entry name" value="Acyl_CoA_acyltransferase"/>
</dbReference>
<dbReference type="AlphaFoldDB" id="A0A9W5PEL7"/>
<gene>
    <name evidence="1" type="ORF">BSI_03800</name>
</gene>
<accession>A0A9W5PEL7</accession>
<dbReference type="Gene3D" id="3.40.630.30">
    <property type="match status" value="1"/>
</dbReference>
<dbReference type="EMBL" id="AMXN01000001">
    <property type="protein sequence ID" value="ELS62989.1"/>
    <property type="molecule type" value="Genomic_DNA"/>
</dbReference>
<protein>
    <recommendedName>
        <fullName evidence="3">N-acetyltransferase domain-containing protein</fullName>
    </recommendedName>
</protein>
<organism evidence="1 2">
    <name type="scientific">Bacillus inaquosorum KCTC 13429</name>
    <dbReference type="NCBI Taxonomy" id="1236548"/>
    <lineage>
        <taxon>Bacteria</taxon>
        <taxon>Bacillati</taxon>
        <taxon>Bacillota</taxon>
        <taxon>Bacilli</taxon>
        <taxon>Bacillales</taxon>
        <taxon>Bacillaceae</taxon>
        <taxon>Bacillus</taxon>
    </lineage>
</organism>
<sequence length="156" mass="17684">MQKRGERMFYQLRVAREKDGDVLEEFLKQAKTNYEGVKEGFTQFLMLEDSEKNIAGCLGIEKISCDQGLLRSLVISDKLHQGHIVTLFQSMELLCEKHQIKTVYLIANQHSSADFLTAMGFERAESVPEELFSSDHFCESRQTEGAVLMKKASGSV</sequence>
<dbReference type="SUPFAM" id="SSF55729">
    <property type="entry name" value="Acyl-CoA N-acyltransferases (Nat)"/>
    <property type="match status" value="1"/>
</dbReference>
<comment type="caution">
    <text evidence="1">The sequence shown here is derived from an EMBL/GenBank/DDBJ whole genome shotgun (WGS) entry which is preliminary data.</text>
</comment>
<dbReference type="Proteomes" id="UP000011182">
    <property type="component" value="Unassembled WGS sequence"/>
</dbReference>
<evidence type="ECO:0008006" key="3">
    <source>
        <dbReference type="Google" id="ProtNLM"/>
    </source>
</evidence>
<evidence type="ECO:0000313" key="2">
    <source>
        <dbReference type="Proteomes" id="UP000011182"/>
    </source>
</evidence>